<gene>
    <name evidence="3" type="ORF">F3N42_03540</name>
</gene>
<protein>
    <submittedName>
        <fullName evidence="3">Glycosyltransferase</fullName>
    </submittedName>
</protein>
<keyword evidence="4" id="KW-1185">Reference proteome</keyword>
<dbReference type="PANTHER" id="PTHR43179">
    <property type="entry name" value="RHAMNOSYLTRANSFERASE WBBL"/>
    <property type="match status" value="1"/>
</dbReference>
<dbReference type="InterPro" id="IPR001173">
    <property type="entry name" value="Glyco_trans_2-like"/>
</dbReference>
<dbReference type="Pfam" id="PF00535">
    <property type="entry name" value="Glycos_transf_2"/>
    <property type="match status" value="1"/>
</dbReference>
<dbReference type="SUPFAM" id="SSF53756">
    <property type="entry name" value="UDP-Glycosyltransferase/glycogen phosphorylase"/>
    <property type="match status" value="2"/>
</dbReference>
<dbReference type="Gene3D" id="3.40.50.2000">
    <property type="entry name" value="Glycogen Phosphorylase B"/>
    <property type="match status" value="2"/>
</dbReference>
<evidence type="ECO:0000259" key="2">
    <source>
        <dbReference type="Pfam" id="PF00535"/>
    </source>
</evidence>
<dbReference type="Gene3D" id="3.90.550.10">
    <property type="entry name" value="Spore Coat Polysaccharide Biosynthesis Protein SpsA, Chain A"/>
    <property type="match status" value="1"/>
</dbReference>
<sequence>MPESDHSIDAAPNASALPVIFIHGGGQAVTAPMVEALSALGVEVFSTDGVGCSTATGISASSLSDLCAHIGQVAPGRGLVIMTAGLQIDAHLLETVAAELDRSSEQLQVATAFSNARPGLNPYAGLPGVDELDDAAAPIALLSRPRRYRLNEWPTHFAALSAAAVRQLAEPGTDTRTAVGRLNRAGGTLELFESWFVRDTARPLSRGHDLEPHETPRAAAWGHLGERLRAWAGADQLLDLPLPGQPCPTTLHITHSWGGGVATWVAAMIQSDDGVHLQLRSEAAESGQGAGQKLGLYLGNRLAVALDEWWLQPAVHVTDTNNPQYRAILDDIMRRFGIDRVIISSLVGHSLDAFDTGLPTIQVLHDHFPAWPLLAVHPNQYDGDLEAALEDPRATEPFGAIPAEDWRDLAWAYAQCSKTATLVAPSQSVVDIQSSLDATWAKRDIRVIGHGMPPLPGAAPVAPRDRSDGRLRLVVAGRVQDGKGARLLEQAIAPLTALAQVYLVGTGKGGERFFGRAGVNVIIDYRREDLPTLMADIGPHLALLPSVVPETFNYTLSELQALGIPTLATRLGSFPERIIHGETGWLFRPSADDLVEQLESLAADRSAIDAVRANLVNVSPTTMTTMVADYRALLPASMPSHHERSTRPATPADIEAGAWRDLAGRRSADIASTESERQALADEVRQRTAWAETEKRQRAAEAVLFKKQIAELQAQLDTRARQVAEAEDELITRARHIEFLDRDIVRLTQSLEQLRDEHAAVLGSHSWRLTAPLRVSRRVLANARRARAWNPARWPWLTAQLWRNLSTAGLGGTLRRMQHFESRPAPVIAPPTVKPLRPVTDTSQPVTAPAAVPCSDTPRVSIIIPAYRHFEATAACLASLAETRCDAAIEIIVADDASGDDSVDKLAGVEGLRLIAAEDNLGFIGNCNRAAEQARGEFVCFLNNDTEVLDGWLDALLDTFERFPDTGIAGARLVYPDGTLQECGGLIFSDGSGWNYGRGDDPSRPEYQYPRECDYVSGACLLVHRDLWQELGGFDSHYAPAYYEDTDLAFRVRERGLKVYVQPAATVIHHEGVSSGTDIGSGVKRYQAVNREKFLERWADELAQLPAPLSGPEDRAGLRRARDHRLRGRVLLVDAYTPEPDQDSGSVRLTALMRCLRDMGYGVTFFADNRAHAGRYTQALQADGIETWYDPWLRSPGDFLREHGADFGHIIVSRHYVAVHYLAACRKWAPGAKFIFDTVDLHYLREQRLAELEDSTALKQTARMTRRAELAVIRDADATIVVSDVERGVLAEDAPGCPVFILSNIHEVRGHGAGFEAREDLYFVGGYQHPPNIDAATWFVEDIWPRVRAELPDVRFHLVGSKATPEVEALGTHEGVRFHGFVDSLDPFLDGCRLSVAPLRYGAGVKGKVNQAMAHGQPVVATSVAIEGIHAEDGRDVLVADDAEAFAAAVVRLYRDPSLWQSVADGGIANVEANFSTEAARRDVETLFGALDKA</sequence>
<reference evidence="3 4" key="1">
    <citation type="submission" date="2019-09" db="EMBL/GenBank/DDBJ databases">
        <title>Wenzhouxiangella sp. Genome sequencing and assembly.</title>
        <authorList>
            <person name="Zhang R."/>
        </authorList>
    </citation>
    <scope>NUCLEOTIDE SEQUENCE [LARGE SCALE GENOMIC DNA]</scope>
    <source>
        <strain evidence="3 4">W260</strain>
    </source>
</reference>
<dbReference type="EMBL" id="VYXP01000002">
    <property type="protein sequence ID" value="KAA9133435.1"/>
    <property type="molecule type" value="Genomic_DNA"/>
</dbReference>
<keyword evidence="1" id="KW-0175">Coiled coil</keyword>
<dbReference type="CDD" id="cd04186">
    <property type="entry name" value="GT_2_like_c"/>
    <property type="match status" value="1"/>
</dbReference>
<evidence type="ECO:0000313" key="4">
    <source>
        <dbReference type="Proteomes" id="UP000325372"/>
    </source>
</evidence>
<dbReference type="GO" id="GO:0016740">
    <property type="term" value="F:transferase activity"/>
    <property type="evidence" value="ECO:0007669"/>
    <property type="project" value="UniProtKB-KW"/>
</dbReference>
<name>A0A5N0TEH2_9GAMM</name>
<dbReference type="Proteomes" id="UP000325372">
    <property type="component" value="Unassembled WGS sequence"/>
</dbReference>
<keyword evidence="3" id="KW-0808">Transferase</keyword>
<dbReference type="CDD" id="cd03801">
    <property type="entry name" value="GT4_PimA-like"/>
    <property type="match status" value="1"/>
</dbReference>
<dbReference type="InterPro" id="IPR029044">
    <property type="entry name" value="Nucleotide-diphossugar_trans"/>
</dbReference>
<accession>A0A5N0TEH2</accession>
<dbReference type="SUPFAM" id="SSF53448">
    <property type="entry name" value="Nucleotide-diphospho-sugar transferases"/>
    <property type="match status" value="1"/>
</dbReference>
<evidence type="ECO:0000313" key="3">
    <source>
        <dbReference type="EMBL" id="KAA9133435.1"/>
    </source>
</evidence>
<dbReference type="PANTHER" id="PTHR43179:SF7">
    <property type="entry name" value="RHAMNOSYLTRANSFERASE WBBL"/>
    <property type="match status" value="1"/>
</dbReference>
<proteinExistence type="predicted"/>
<comment type="caution">
    <text evidence="3">The sequence shown here is derived from an EMBL/GenBank/DDBJ whole genome shotgun (WGS) entry which is preliminary data.</text>
</comment>
<feature type="domain" description="Glycosyltransferase 2-like" evidence="2">
    <location>
        <begin position="861"/>
        <end position="981"/>
    </location>
</feature>
<dbReference type="Pfam" id="PF13692">
    <property type="entry name" value="Glyco_trans_1_4"/>
    <property type="match status" value="2"/>
</dbReference>
<organism evidence="3 4">
    <name type="scientific">Marinihelvus fidelis</name>
    <dbReference type="NCBI Taxonomy" id="2613842"/>
    <lineage>
        <taxon>Bacteria</taxon>
        <taxon>Pseudomonadati</taxon>
        <taxon>Pseudomonadota</taxon>
        <taxon>Gammaproteobacteria</taxon>
        <taxon>Chromatiales</taxon>
        <taxon>Wenzhouxiangellaceae</taxon>
        <taxon>Marinihelvus</taxon>
    </lineage>
</organism>
<feature type="coiled-coil region" evidence="1">
    <location>
        <begin position="709"/>
        <end position="757"/>
    </location>
</feature>
<evidence type="ECO:0000256" key="1">
    <source>
        <dbReference type="SAM" id="Coils"/>
    </source>
</evidence>